<comment type="caution">
    <text evidence="4">The sequence shown here is derived from an EMBL/GenBank/DDBJ whole genome shotgun (WGS) entry which is preliminary data.</text>
</comment>
<name>A0A4Q2T8Z3_9ACTN</name>
<reference evidence="4 5" key="1">
    <citation type="submission" date="2019-01" db="EMBL/GenBank/DDBJ databases">
        <title>Novel species of Nocardioides.</title>
        <authorList>
            <person name="Liu Q."/>
            <person name="X Y.-H."/>
        </authorList>
    </citation>
    <scope>NUCLEOTIDE SEQUENCE [LARGE SCALE GENOMIC DNA]</scope>
    <source>
        <strain evidence="4 5">HLT2-9</strain>
    </source>
</reference>
<dbReference type="GO" id="GO:0016747">
    <property type="term" value="F:acyltransferase activity, transferring groups other than amino-acyl groups"/>
    <property type="evidence" value="ECO:0007669"/>
    <property type="project" value="InterPro"/>
</dbReference>
<evidence type="ECO:0000256" key="1">
    <source>
        <dbReference type="ARBA" id="ARBA00022679"/>
    </source>
</evidence>
<dbReference type="Proteomes" id="UP000291101">
    <property type="component" value="Unassembled WGS sequence"/>
</dbReference>
<dbReference type="CDD" id="cd04301">
    <property type="entry name" value="NAT_SF"/>
    <property type="match status" value="1"/>
</dbReference>
<dbReference type="InterPro" id="IPR000182">
    <property type="entry name" value="GNAT_dom"/>
</dbReference>
<feature type="domain" description="N-acetyltransferase" evidence="3">
    <location>
        <begin position="1"/>
        <end position="159"/>
    </location>
</feature>
<dbReference type="InterPro" id="IPR016181">
    <property type="entry name" value="Acyl_CoA_acyltransferase"/>
</dbReference>
<keyword evidence="2" id="KW-0012">Acyltransferase</keyword>
<dbReference type="PROSITE" id="PS51186">
    <property type="entry name" value="GNAT"/>
    <property type="match status" value="1"/>
</dbReference>
<organism evidence="4 5">
    <name type="scientific">Nocardioides zhouii</name>
    <dbReference type="NCBI Taxonomy" id="1168729"/>
    <lineage>
        <taxon>Bacteria</taxon>
        <taxon>Bacillati</taxon>
        <taxon>Actinomycetota</taxon>
        <taxon>Actinomycetes</taxon>
        <taxon>Propionibacteriales</taxon>
        <taxon>Nocardioidaceae</taxon>
        <taxon>Nocardioides</taxon>
    </lineage>
</organism>
<keyword evidence="1 4" id="KW-0808">Transferase</keyword>
<dbReference type="SUPFAM" id="SSF55729">
    <property type="entry name" value="Acyl-CoA N-acyltransferases (Nat)"/>
    <property type="match status" value="1"/>
</dbReference>
<gene>
    <name evidence="4" type="ORF">EUA94_01170</name>
</gene>
<dbReference type="PANTHER" id="PTHR43877">
    <property type="entry name" value="AMINOALKYLPHOSPHONATE N-ACETYLTRANSFERASE-RELATED-RELATED"/>
    <property type="match status" value="1"/>
</dbReference>
<dbReference type="PANTHER" id="PTHR43877:SF2">
    <property type="entry name" value="AMINOALKYLPHOSPHONATE N-ACETYLTRANSFERASE-RELATED"/>
    <property type="match status" value="1"/>
</dbReference>
<evidence type="ECO:0000313" key="4">
    <source>
        <dbReference type="EMBL" id="RYC14763.1"/>
    </source>
</evidence>
<dbReference type="AlphaFoldDB" id="A0A4Q2T8Z3"/>
<evidence type="ECO:0000256" key="2">
    <source>
        <dbReference type="ARBA" id="ARBA00023315"/>
    </source>
</evidence>
<dbReference type="InterPro" id="IPR050832">
    <property type="entry name" value="Bact_Acetyltransf"/>
</dbReference>
<dbReference type="Gene3D" id="3.40.630.30">
    <property type="match status" value="1"/>
</dbReference>
<dbReference type="RefSeq" id="WP_129423863.1">
    <property type="nucleotide sequence ID" value="NZ_SDWV01000001.1"/>
</dbReference>
<dbReference type="OrthoDB" id="273614at2"/>
<protein>
    <submittedName>
        <fullName evidence="4">GNAT family N-acetyltransferase</fullName>
    </submittedName>
</protein>
<dbReference type="Pfam" id="PF00583">
    <property type="entry name" value="Acetyltransf_1"/>
    <property type="match status" value="1"/>
</dbReference>
<proteinExistence type="predicted"/>
<dbReference type="EMBL" id="SDWV01000001">
    <property type="protein sequence ID" value="RYC14763.1"/>
    <property type="molecule type" value="Genomic_DNA"/>
</dbReference>
<evidence type="ECO:0000259" key="3">
    <source>
        <dbReference type="PROSITE" id="PS51186"/>
    </source>
</evidence>
<keyword evidence="5" id="KW-1185">Reference proteome</keyword>
<sequence>MDLRRIRPHELNAAGDVCVAAYEPFLTSAEDFYRERLRDVATRDAQAEVWVAVDDERVLGLVTYCPPGSPWREIGRDDEGEFRMLAVDPAAQGSGAGTALARMCEERAREHGATGMALSSLAEMTGAHRIYARLGYDRAPVRDWSPTPEVHLLAFSKAL</sequence>
<accession>A0A4Q2T8Z3</accession>
<evidence type="ECO:0000313" key="5">
    <source>
        <dbReference type="Proteomes" id="UP000291101"/>
    </source>
</evidence>